<dbReference type="STRING" id="13035.Dacsa_1398"/>
<dbReference type="eggNOG" id="ENOG5032RJI">
    <property type="taxonomic scope" value="Bacteria"/>
</dbReference>
<dbReference type="RefSeq" id="WP_015229094.1">
    <property type="nucleotide sequence ID" value="NC_019780.1"/>
</dbReference>
<dbReference type="Proteomes" id="UP000010482">
    <property type="component" value="Chromosome"/>
</dbReference>
<evidence type="ECO:0000313" key="1">
    <source>
        <dbReference type="EMBL" id="AFZ50090.1"/>
    </source>
</evidence>
<accession>K9YUR2</accession>
<dbReference type="OrthoDB" id="460810at2"/>
<dbReference type="KEGG" id="dsl:Dacsa_1398"/>
<keyword evidence="2" id="KW-1185">Reference proteome</keyword>
<dbReference type="EMBL" id="CP003944">
    <property type="protein sequence ID" value="AFZ50090.1"/>
    <property type="molecule type" value="Genomic_DNA"/>
</dbReference>
<dbReference type="HOGENOM" id="CLU_144128_2_0_3"/>
<evidence type="ECO:0000313" key="2">
    <source>
        <dbReference type="Proteomes" id="UP000010482"/>
    </source>
</evidence>
<dbReference type="AlphaFoldDB" id="K9YUR2"/>
<proteinExistence type="predicted"/>
<gene>
    <name evidence="1" type="ORF">Dacsa_1398</name>
</gene>
<dbReference type="InterPro" id="IPR014964">
    <property type="entry name" value="DUF1830"/>
</dbReference>
<sequence length="105" mass="11647">MAQILDPVPNTPSDPIVCCYLNATSSIQVIRITNLENWYFERVVFPGQHLMFEALPEGILEVHTGMMASAILSDQIPCFRLAVKEKEAEIDVEQIKSESAIAVVA</sequence>
<reference evidence="1" key="1">
    <citation type="submission" date="2012-04" db="EMBL/GenBank/DDBJ databases">
        <title>Finished genome of Dactylococcopsis salina PCC 8305.</title>
        <authorList>
            <consortium name="US DOE Joint Genome Institute"/>
            <person name="Gugger M."/>
            <person name="Coursin T."/>
            <person name="Rippka R."/>
            <person name="Tandeau De Marsac N."/>
            <person name="Huntemann M."/>
            <person name="Wei C.-L."/>
            <person name="Han J."/>
            <person name="Detter J.C."/>
            <person name="Han C."/>
            <person name="Tapia R."/>
            <person name="Daligault H."/>
            <person name="Chen A."/>
            <person name="Krypides N."/>
            <person name="Mavromatis K."/>
            <person name="Markowitz V."/>
            <person name="Szeto E."/>
            <person name="Ivanova N."/>
            <person name="Ovchinnikova G."/>
            <person name="Pagani I."/>
            <person name="Pati A."/>
            <person name="Goodwin L."/>
            <person name="Peters L."/>
            <person name="Pitluck S."/>
            <person name="Woyke T."/>
            <person name="Kerfeld C."/>
        </authorList>
    </citation>
    <scope>NUCLEOTIDE SEQUENCE [LARGE SCALE GENOMIC DNA]</scope>
    <source>
        <strain evidence="1">PCC 8305</strain>
    </source>
</reference>
<organism evidence="1 2">
    <name type="scientific">Dactylococcopsis salina (strain PCC 8305)</name>
    <name type="common">Myxobactron salinum</name>
    <dbReference type="NCBI Taxonomy" id="13035"/>
    <lineage>
        <taxon>Bacteria</taxon>
        <taxon>Bacillati</taxon>
        <taxon>Cyanobacteriota</taxon>
        <taxon>Cyanophyceae</taxon>
        <taxon>Nodosilineales</taxon>
        <taxon>Cymatolegaceae</taxon>
        <taxon>Dactylococcopsis</taxon>
    </lineage>
</organism>
<name>K9YUR2_DACS8</name>
<dbReference type="Pfam" id="PF08865">
    <property type="entry name" value="DUF1830"/>
    <property type="match status" value="1"/>
</dbReference>
<protein>
    <recommendedName>
        <fullName evidence="3">DUF1830 domain-containing protein</fullName>
    </recommendedName>
</protein>
<evidence type="ECO:0008006" key="3">
    <source>
        <dbReference type="Google" id="ProtNLM"/>
    </source>
</evidence>